<dbReference type="PROSITE" id="PS51755">
    <property type="entry name" value="OMPR_PHOB"/>
    <property type="match status" value="1"/>
</dbReference>
<dbReference type="Pfam" id="PF03704">
    <property type="entry name" value="BTAD"/>
    <property type="match status" value="1"/>
</dbReference>
<feature type="DNA-binding region" description="OmpR/PhoB-type" evidence="5">
    <location>
        <begin position="1"/>
        <end position="94"/>
    </location>
</feature>
<dbReference type="InterPro" id="IPR019734">
    <property type="entry name" value="TPR_rpt"/>
</dbReference>
<feature type="non-terminal residue" evidence="8">
    <location>
        <position position="863"/>
    </location>
</feature>
<evidence type="ECO:0000313" key="8">
    <source>
        <dbReference type="EMBL" id="KHD72098.1"/>
    </source>
</evidence>
<dbReference type="Gene3D" id="3.40.50.300">
    <property type="entry name" value="P-loop containing nucleotide triphosphate hydrolases"/>
    <property type="match status" value="1"/>
</dbReference>
<dbReference type="AlphaFoldDB" id="A0A0A6UAK3"/>
<keyword evidence="2" id="KW-0805">Transcription regulation</keyword>
<dbReference type="SUPFAM" id="SSF46894">
    <property type="entry name" value="C-terminal effector domain of the bipartite response regulators"/>
    <property type="match status" value="1"/>
</dbReference>
<dbReference type="InterPro" id="IPR051677">
    <property type="entry name" value="AfsR-DnrI-RedD_regulator"/>
</dbReference>
<dbReference type="STRING" id="1869.MB27_42415"/>
<gene>
    <name evidence="8" type="ORF">MB27_42415</name>
</gene>
<organism evidence="8 9">
    <name type="scientific">Actinoplanes utahensis</name>
    <dbReference type="NCBI Taxonomy" id="1869"/>
    <lineage>
        <taxon>Bacteria</taxon>
        <taxon>Bacillati</taxon>
        <taxon>Actinomycetota</taxon>
        <taxon>Actinomycetes</taxon>
        <taxon>Micromonosporales</taxon>
        <taxon>Micromonosporaceae</taxon>
        <taxon>Actinoplanes</taxon>
    </lineage>
</organism>
<evidence type="ECO:0000256" key="5">
    <source>
        <dbReference type="PROSITE-ProRule" id="PRU01091"/>
    </source>
</evidence>
<evidence type="ECO:0000256" key="2">
    <source>
        <dbReference type="ARBA" id="ARBA00023015"/>
    </source>
</evidence>
<dbReference type="GO" id="GO:0000160">
    <property type="term" value="P:phosphorelay signal transduction system"/>
    <property type="evidence" value="ECO:0007669"/>
    <property type="project" value="InterPro"/>
</dbReference>
<dbReference type="SMART" id="SM01043">
    <property type="entry name" value="BTAD"/>
    <property type="match status" value="1"/>
</dbReference>
<dbReference type="PRINTS" id="PR00364">
    <property type="entry name" value="DISEASERSIST"/>
</dbReference>
<dbReference type="EMBL" id="JRTT01000140">
    <property type="protein sequence ID" value="KHD72098.1"/>
    <property type="molecule type" value="Genomic_DNA"/>
</dbReference>
<accession>A0A0A6UAK3</accession>
<evidence type="ECO:0000256" key="4">
    <source>
        <dbReference type="ARBA" id="ARBA00023163"/>
    </source>
</evidence>
<comment type="similarity">
    <text evidence="1">Belongs to the AfsR/DnrI/RedD regulatory family.</text>
</comment>
<dbReference type="GO" id="GO:0003677">
    <property type="term" value="F:DNA binding"/>
    <property type="evidence" value="ECO:0007669"/>
    <property type="project" value="UniProtKB-UniRule"/>
</dbReference>
<evidence type="ECO:0000313" key="9">
    <source>
        <dbReference type="Proteomes" id="UP000054537"/>
    </source>
</evidence>
<name>A0A0A6UAK3_ACTUT</name>
<feature type="domain" description="OmpR/PhoB-type" evidence="7">
    <location>
        <begin position="1"/>
        <end position="94"/>
    </location>
</feature>
<evidence type="ECO:0000256" key="1">
    <source>
        <dbReference type="ARBA" id="ARBA00005820"/>
    </source>
</evidence>
<dbReference type="InterPro" id="IPR002182">
    <property type="entry name" value="NB-ARC"/>
</dbReference>
<evidence type="ECO:0000256" key="6">
    <source>
        <dbReference type="SAM" id="MobiDB-lite"/>
    </source>
</evidence>
<keyword evidence="3 5" id="KW-0238">DNA-binding</keyword>
<dbReference type="GO" id="GO:0043531">
    <property type="term" value="F:ADP binding"/>
    <property type="evidence" value="ECO:0007669"/>
    <property type="project" value="InterPro"/>
</dbReference>
<dbReference type="Pfam" id="PF00931">
    <property type="entry name" value="NB-ARC"/>
    <property type="match status" value="1"/>
</dbReference>
<dbReference type="Proteomes" id="UP000054537">
    <property type="component" value="Unassembled WGS sequence"/>
</dbReference>
<dbReference type="eggNOG" id="COG3903">
    <property type="taxonomic scope" value="Bacteria"/>
</dbReference>
<dbReference type="InterPro" id="IPR005158">
    <property type="entry name" value="BTAD"/>
</dbReference>
<dbReference type="GO" id="GO:0006355">
    <property type="term" value="P:regulation of DNA-templated transcription"/>
    <property type="evidence" value="ECO:0007669"/>
    <property type="project" value="InterPro"/>
</dbReference>
<reference evidence="8 9" key="1">
    <citation type="submission" date="2014-10" db="EMBL/GenBank/DDBJ databases">
        <title>Draft genome sequence of Actinoplanes utahensis NRRL 12052.</title>
        <authorList>
            <person name="Velasco-Bucheli B."/>
            <person name="del Cerro C."/>
            <person name="Hormigo D."/>
            <person name="Garcia J.L."/>
            <person name="Acebal C."/>
            <person name="Arroyo M."/>
            <person name="de la Mata I."/>
        </authorList>
    </citation>
    <scope>NUCLEOTIDE SEQUENCE [LARGE SCALE GENOMIC DNA]</scope>
    <source>
        <strain evidence="8 9">NRRL 12052</strain>
    </source>
</reference>
<feature type="region of interest" description="Disordered" evidence="6">
    <location>
        <begin position="247"/>
        <end position="269"/>
    </location>
</feature>
<evidence type="ECO:0000256" key="3">
    <source>
        <dbReference type="ARBA" id="ARBA00023125"/>
    </source>
</evidence>
<sequence>MRVSLLGPLTVYRGDLEARIGYGKSRTILGRMALEAGRPVAVSELVSLLWDVPPPSAAGVVQACVSRLRSALGGHHRERDSVLRRTLAGYRLDLSDDQLDVAVFRQRVADARHAAAPQQAMELLEKALGQWRGRPLADIPQLEVHPAVTALAEERIAATMLHAELAEFTGSPQRALVWLRPLTSQHPLYEPLHARLMTTLVASGLQADALEHFNRIRARLADELGIDPGSELIDLYRRILRQELPVGAPPSSARSDTVPAPSVSAQLPADIPSFTGRRAKLRELDRLLEAGDRSSAPVVVTISGTAGVGKTALALHWAHRVRERFPDGQLYLDLRGSMEEPDGMSPGQAIELILRSLHVPRERIPHTLAAQTMLLRSQMADRRMLIMLDNAVSADQVRPLLPGSPACLVLITSSQLLTSLVAEGAHAVQLRLLSTAESRDLLIHRLGEQRIAAERESVDDLITYCAHLPLALSVAAARAATQPDLPLAAVTTQLLAAEERLDALATGDARTDVRTVFSWSYRALAPEGARLFRYLATHPGPDASINALASLAGWPAGYLRSIVNDLVRANLLTEQVPGRYSCHALLLLYAQEQAHAVDDHTTRSAALLRVFGHYLHTAQAAALLINPTRQQISLPVPVAGTVVTDMADGNAAFAWMTAEHSVLLNTVRRAAETGHDEYVWRLAWMLADYLDRRGHWRDWMAVQTAAVAAARRLGDPDAEGRSGQMLARARTRLGDFAGARQDLAGVLALYQARGDTIGLAYTHIELGGTWSRANRHRQALGHALRALGLFQADGHAMGEADALNAAGWCHAQLGEHADAVVMCEQALDIYQRLGHPNGIAGAWDSLGCAQSRLGLHDVAVASL</sequence>
<dbReference type="CDD" id="cd15831">
    <property type="entry name" value="BTAD"/>
    <property type="match status" value="1"/>
</dbReference>
<evidence type="ECO:0000259" key="7">
    <source>
        <dbReference type="PROSITE" id="PS51755"/>
    </source>
</evidence>
<dbReference type="SMART" id="SM00028">
    <property type="entry name" value="TPR"/>
    <property type="match status" value="2"/>
</dbReference>
<keyword evidence="4" id="KW-0804">Transcription</keyword>
<dbReference type="SUPFAM" id="SSF48452">
    <property type="entry name" value="TPR-like"/>
    <property type="match status" value="2"/>
</dbReference>
<proteinExistence type="inferred from homology"/>
<dbReference type="PANTHER" id="PTHR35807:SF1">
    <property type="entry name" value="TRANSCRIPTIONAL REGULATOR REDD"/>
    <property type="match status" value="1"/>
</dbReference>
<dbReference type="InterPro" id="IPR016032">
    <property type="entry name" value="Sig_transdc_resp-reg_C-effctor"/>
</dbReference>
<dbReference type="InterPro" id="IPR011990">
    <property type="entry name" value="TPR-like_helical_dom_sf"/>
</dbReference>
<dbReference type="InterPro" id="IPR001867">
    <property type="entry name" value="OmpR/PhoB-type_DNA-bd"/>
</dbReference>
<protein>
    <recommendedName>
        <fullName evidence="7">OmpR/PhoB-type domain-containing protein</fullName>
    </recommendedName>
</protein>
<comment type="caution">
    <text evidence="8">The sequence shown here is derived from an EMBL/GenBank/DDBJ whole genome shotgun (WGS) entry which is preliminary data.</text>
</comment>
<dbReference type="InterPro" id="IPR036388">
    <property type="entry name" value="WH-like_DNA-bd_sf"/>
</dbReference>
<dbReference type="Gene3D" id="1.25.40.10">
    <property type="entry name" value="Tetratricopeptide repeat domain"/>
    <property type="match status" value="2"/>
</dbReference>
<dbReference type="eggNOG" id="COG3629">
    <property type="taxonomic scope" value="Bacteria"/>
</dbReference>
<dbReference type="SUPFAM" id="SSF52540">
    <property type="entry name" value="P-loop containing nucleoside triphosphate hydrolases"/>
    <property type="match status" value="1"/>
</dbReference>
<keyword evidence="9" id="KW-1185">Reference proteome</keyword>
<dbReference type="InterPro" id="IPR027417">
    <property type="entry name" value="P-loop_NTPase"/>
</dbReference>
<dbReference type="PANTHER" id="PTHR35807">
    <property type="entry name" value="TRANSCRIPTIONAL REGULATOR REDD-RELATED"/>
    <property type="match status" value="1"/>
</dbReference>
<dbReference type="Gene3D" id="1.10.10.10">
    <property type="entry name" value="Winged helix-like DNA-binding domain superfamily/Winged helix DNA-binding domain"/>
    <property type="match status" value="1"/>
</dbReference>